<dbReference type="Pfam" id="PF01812">
    <property type="entry name" value="5-FTHF_cyc-lig"/>
    <property type="match status" value="1"/>
</dbReference>
<dbReference type="GO" id="GO:0005524">
    <property type="term" value="F:ATP binding"/>
    <property type="evidence" value="ECO:0007669"/>
    <property type="project" value="UniProtKB-KW"/>
</dbReference>
<feature type="binding site" evidence="4">
    <location>
        <position position="59"/>
    </location>
    <ligand>
        <name>substrate</name>
    </ligand>
</feature>
<dbReference type="SUPFAM" id="SSF100950">
    <property type="entry name" value="NagB/RpiA/CoA transferase-like"/>
    <property type="match status" value="1"/>
</dbReference>
<organism evidence="6 7">
    <name type="scientific">Thermodesulfatator autotrophicus</name>
    <dbReference type="NCBI Taxonomy" id="1795632"/>
    <lineage>
        <taxon>Bacteria</taxon>
        <taxon>Pseudomonadati</taxon>
        <taxon>Thermodesulfobacteriota</taxon>
        <taxon>Thermodesulfobacteria</taxon>
        <taxon>Thermodesulfobacteriales</taxon>
        <taxon>Thermodesulfatatoraceae</taxon>
        <taxon>Thermodesulfatator</taxon>
    </lineage>
</organism>
<dbReference type="PIRSF" id="PIRSF006806">
    <property type="entry name" value="FTHF_cligase"/>
    <property type="match status" value="1"/>
</dbReference>
<dbReference type="EC" id="6.3.3.2" evidence="5"/>
<dbReference type="InterPro" id="IPR002698">
    <property type="entry name" value="FTHF_cligase"/>
</dbReference>
<comment type="cofactor">
    <cofactor evidence="5">
        <name>Mg(2+)</name>
        <dbReference type="ChEBI" id="CHEBI:18420"/>
    </cofactor>
</comment>
<dbReference type="Proteomes" id="UP000076964">
    <property type="component" value="Unassembled WGS sequence"/>
</dbReference>
<dbReference type="PANTHER" id="PTHR23407">
    <property type="entry name" value="ATPASE INHIBITOR/5-FORMYLTETRAHYDROFOLATE CYCLO-LIGASE"/>
    <property type="match status" value="1"/>
</dbReference>
<keyword evidence="5" id="KW-0460">Magnesium</keyword>
<dbReference type="InterPro" id="IPR024185">
    <property type="entry name" value="FTHF_cligase-like_sf"/>
</dbReference>
<accession>A0A177E5S1</accession>
<keyword evidence="3 4" id="KW-0067">ATP-binding</keyword>
<dbReference type="RefSeq" id="WP_068542598.1">
    <property type="nucleotide sequence ID" value="NZ_LSFI01000034.1"/>
</dbReference>
<sequence length="192" mass="21877">MLPFKEQKQILRHKFLKIRDSIPREIRQSLSQKIIQHLKNSDYYQKAQKILFYASFKSEVETYELIEAALTEGKDVYLPKTYISKRKLRLFKINSLKELSPGAYGILEPSENSPEIEPKGLDLIILPGVAFDLSGGRLGYGGGFYDRLLAKAPHVPKVALAFECQLTKKLPLESHDLKIDALVTENGLKKIF</sequence>
<reference evidence="6 7" key="1">
    <citation type="submission" date="2016-02" db="EMBL/GenBank/DDBJ databases">
        <title>Draft genome sequence of Thermodesulfatator sp. S606.</title>
        <authorList>
            <person name="Lai Q."/>
            <person name="Cao J."/>
            <person name="Dupont S."/>
            <person name="Shao Z."/>
            <person name="Jebbar M."/>
            <person name="Alain K."/>
        </authorList>
    </citation>
    <scope>NUCLEOTIDE SEQUENCE [LARGE SCALE GENOMIC DNA]</scope>
    <source>
        <strain evidence="6 7">S606</strain>
    </source>
</reference>
<dbReference type="GO" id="GO:0046872">
    <property type="term" value="F:metal ion binding"/>
    <property type="evidence" value="ECO:0007669"/>
    <property type="project" value="UniProtKB-KW"/>
</dbReference>
<evidence type="ECO:0000256" key="5">
    <source>
        <dbReference type="RuleBase" id="RU361279"/>
    </source>
</evidence>
<evidence type="ECO:0000256" key="2">
    <source>
        <dbReference type="ARBA" id="ARBA00022741"/>
    </source>
</evidence>
<comment type="similarity">
    <text evidence="1 5">Belongs to the 5-formyltetrahydrofolate cyclo-ligase family.</text>
</comment>
<comment type="caution">
    <text evidence="6">The sequence shown here is derived from an EMBL/GenBank/DDBJ whole genome shotgun (WGS) entry which is preliminary data.</text>
</comment>
<keyword evidence="2 4" id="KW-0547">Nucleotide-binding</keyword>
<dbReference type="InterPro" id="IPR037171">
    <property type="entry name" value="NagB/RpiA_transferase-like"/>
</dbReference>
<dbReference type="NCBIfam" id="TIGR02727">
    <property type="entry name" value="MTHFS_bact"/>
    <property type="match status" value="1"/>
</dbReference>
<proteinExistence type="inferred from homology"/>
<dbReference type="STRING" id="1795632.TH606_07705"/>
<feature type="binding site" evidence="4">
    <location>
        <begin position="8"/>
        <end position="12"/>
    </location>
    <ligand>
        <name>ATP</name>
        <dbReference type="ChEBI" id="CHEBI:30616"/>
    </ligand>
</feature>
<evidence type="ECO:0000256" key="3">
    <source>
        <dbReference type="ARBA" id="ARBA00022840"/>
    </source>
</evidence>
<dbReference type="OrthoDB" id="9801938at2"/>
<evidence type="ECO:0000256" key="1">
    <source>
        <dbReference type="ARBA" id="ARBA00010638"/>
    </source>
</evidence>
<dbReference type="GO" id="GO:0030272">
    <property type="term" value="F:5-formyltetrahydrofolate cyclo-ligase activity"/>
    <property type="evidence" value="ECO:0007669"/>
    <property type="project" value="UniProtKB-EC"/>
</dbReference>
<dbReference type="EMBL" id="LSFI01000034">
    <property type="protein sequence ID" value="OAG27284.1"/>
    <property type="molecule type" value="Genomic_DNA"/>
</dbReference>
<evidence type="ECO:0000256" key="4">
    <source>
        <dbReference type="PIRSR" id="PIRSR006806-1"/>
    </source>
</evidence>
<evidence type="ECO:0000313" key="6">
    <source>
        <dbReference type="EMBL" id="OAG27284.1"/>
    </source>
</evidence>
<evidence type="ECO:0000313" key="7">
    <source>
        <dbReference type="Proteomes" id="UP000076964"/>
    </source>
</evidence>
<dbReference type="Gene3D" id="3.40.50.10420">
    <property type="entry name" value="NagB/RpiA/CoA transferase-like"/>
    <property type="match status" value="1"/>
</dbReference>
<gene>
    <name evidence="6" type="ORF">TH606_07705</name>
</gene>
<protein>
    <recommendedName>
        <fullName evidence="5">5-formyltetrahydrofolate cyclo-ligase</fullName>
        <ecNumber evidence="5">6.3.3.2</ecNumber>
    </recommendedName>
</protein>
<dbReference type="PANTHER" id="PTHR23407:SF1">
    <property type="entry name" value="5-FORMYLTETRAHYDROFOLATE CYCLO-LIGASE"/>
    <property type="match status" value="1"/>
</dbReference>
<keyword evidence="7" id="KW-1185">Reference proteome</keyword>
<dbReference type="AlphaFoldDB" id="A0A177E5S1"/>
<feature type="binding site" evidence="4">
    <location>
        <begin position="137"/>
        <end position="145"/>
    </location>
    <ligand>
        <name>ATP</name>
        <dbReference type="ChEBI" id="CHEBI:30616"/>
    </ligand>
</feature>
<dbReference type="GO" id="GO:0035999">
    <property type="term" value="P:tetrahydrofolate interconversion"/>
    <property type="evidence" value="ECO:0007669"/>
    <property type="project" value="TreeGrafter"/>
</dbReference>
<comment type="catalytic activity">
    <reaction evidence="5">
        <text>(6S)-5-formyl-5,6,7,8-tetrahydrofolate + ATP = (6R)-5,10-methenyltetrahydrofolate + ADP + phosphate</text>
        <dbReference type="Rhea" id="RHEA:10488"/>
        <dbReference type="ChEBI" id="CHEBI:30616"/>
        <dbReference type="ChEBI" id="CHEBI:43474"/>
        <dbReference type="ChEBI" id="CHEBI:57455"/>
        <dbReference type="ChEBI" id="CHEBI:57457"/>
        <dbReference type="ChEBI" id="CHEBI:456216"/>
        <dbReference type="EC" id="6.3.3.2"/>
    </reaction>
</comment>
<name>A0A177E5S1_9BACT</name>
<keyword evidence="5" id="KW-0479">Metal-binding</keyword>
<dbReference type="GO" id="GO:0009396">
    <property type="term" value="P:folic acid-containing compound biosynthetic process"/>
    <property type="evidence" value="ECO:0007669"/>
    <property type="project" value="TreeGrafter"/>
</dbReference>